<organism evidence="1 2">
    <name type="scientific">Nocardia amamiensis</name>
    <dbReference type="NCBI Taxonomy" id="404578"/>
    <lineage>
        <taxon>Bacteria</taxon>
        <taxon>Bacillati</taxon>
        <taxon>Actinomycetota</taxon>
        <taxon>Actinomycetes</taxon>
        <taxon>Mycobacteriales</taxon>
        <taxon>Nocardiaceae</taxon>
        <taxon>Nocardia</taxon>
    </lineage>
</organism>
<name>A0ABS0CXG4_9NOCA</name>
<proteinExistence type="predicted"/>
<evidence type="ECO:0000313" key="2">
    <source>
        <dbReference type="Proteomes" id="UP000702209"/>
    </source>
</evidence>
<sequence>MQPFEVPFGEEWTILRGIRDRVGDKAPAAAGSLERCVFWQNVPVEPGGTYPATARDSATLTGTLAVPKGSAEVKQSDQLRRESTGVVYQVLGPANWDHVHPMSGWDPGYVTYSVKAVT</sequence>
<dbReference type="EMBL" id="JADLQX010000024">
    <property type="protein sequence ID" value="MBF6301170.1"/>
    <property type="molecule type" value="Genomic_DNA"/>
</dbReference>
<reference evidence="1 2" key="1">
    <citation type="submission" date="2020-10" db="EMBL/GenBank/DDBJ databases">
        <title>Identification of Nocardia species via Next-generation sequencing and recognition of intraspecies genetic diversity.</title>
        <authorList>
            <person name="Li P."/>
            <person name="Li P."/>
            <person name="Lu B."/>
        </authorList>
    </citation>
    <scope>NUCLEOTIDE SEQUENCE [LARGE SCALE GENOMIC DNA]</scope>
    <source>
        <strain evidence="1 2">BJ06-0157</strain>
    </source>
</reference>
<protein>
    <recommendedName>
        <fullName evidence="3">Head-to-tail stopper</fullName>
    </recommendedName>
</protein>
<evidence type="ECO:0000313" key="1">
    <source>
        <dbReference type="EMBL" id="MBF6301170.1"/>
    </source>
</evidence>
<gene>
    <name evidence="1" type="ORF">IU459_27030</name>
</gene>
<dbReference type="Proteomes" id="UP000702209">
    <property type="component" value="Unassembled WGS sequence"/>
</dbReference>
<evidence type="ECO:0008006" key="3">
    <source>
        <dbReference type="Google" id="ProtNLM"/>
    </source>
</evidence>
<accession>A0ABS0CXG4</accession>
<comment type="caution">
    <text evidence="1">The sequence shown here is derived from an EMBL/GenBank/DDBJ whole genome shotgun (WGS) entry which is preliminary data.</text>
</comment>
<dbReference type="RefSeq" id="WP_195132397.1">
    <property type="nucleotide sequence ID" value="NZ_JADLQX010000024.1"/>
</dbReference>
<keyword evidence="2" id="KW-1185">Reference proteome</keyword>